<gene>
    <name evidence="11" type="ordered locus">PCC8801_2392</name>
</gene>
<name>B7K2L0_RIPO1</name>
<dbReference type="InterPro" id="IPR039421">
    <property type="entry name" value="Type_1_exporter"/>
</dbReference>
<accession>B7K2L0</accession>
<dbReference type="HOGENOM" id="CLU_000604_84_6_3"/>
<evidence type="ECO:0000256" key="6">
    <source>
        <dbReference type="ARBA" id="ARBA00022989"/>
    </source>
</evidence>
<keyword evidence="7 8" id="KW-0472">Membrane</keyword>
<evidence type="ECO:0000256" key="5">
    <source>
        <dbReference type="ARBA" id="ARBA00022840"/>
    </source>
</evidence>
<keyword evidence="3 8" id="KW-0812">Transmembrane</keyword>
<dbReference type="Proteomes" id="UP000008204">
    <property type="component" value="Chromosome"/>
</dbReference>
<keyword evidence="5" id="KW-0067">ATP-binding</keyword>
<dbReference type="EMBL" id="CP001287">
    <property type="protein sequence ID" value="ACK66403.1"/>
    <property type="molecule type" value="Genomic_DNA"/>
</dbReference>
<organism evidence="11 12">
    <name type="scientific">Rippkaea orientalis (strain PCC 8801 / RF-1)</name>
    <name type="common">Cyanothece sp. (strain PCC 8801)</name>
    <dbReference type="NCBI Taxonomy" id="41431"/>
    <lineage>
        <taxon>Bacteria</taxon>
        <taxon>Bacillati</taxon>
        <taxon>Cyanobacteriota</taxon>
        <taxon>Cyanophyceae</taxon>
        <taxon>Oscillatoriophycideae</taxon>
        <taxon>Chroococcales</taxon>
        <taxon>Aphanothecaceae</taxon>
        <taxon>Rippkaea</taxon>
        <taxon>Rippkaea orientalis</taxon>
    </lineage>
</organism>
<dbReference type="Gene3D" id="3.40.50.300">
    <property type="entry name" value="P-loop containing nucleotide triphosphate hydrolases"/>
    <property type="match status" value="1"/>
</dbReference>
<keyword evidence="2" id="KW-0813">Transport</keyword>
<dbReference type="PANTHER" id="PTHR43394:SF1">
    <property type="entry name" value="ATP-BINDING CASSETTE SUB-FAMILY B MEMBER 10, MITOCHONDRIAL"/>
    <property type="match status" value="1"/>
</dbReference>
<evidence type="ECO:0000313" key="11">
    <source>
        <dbReference type="EMBL" id="ACK66403.1"/>
    </source>
</evidence>
<dbReference type="PANTHER" id="PTHR43394">
    <property type="entry name" value="ATP-DEPENDENT PERMEASE MDL1, MITOCHONDRIAL"/>
    <property type="match status" value="1"/>
</dbReference>
<evidence type="ECO:0000259" key="10">
    <source>
        <dbReference type="PROSITE" id="PS50929"/>
    </source>
</evidence>
<feature type="transmembrane region" description="Helical" evidence="8">
    <location>
        <begin position="277"/>
        <end position="295"/>
    </location>
</feature>
<dbReference type="InterPro" id="IPR017871">
    <property type="entry name" value="ABC_transporter-like_CS"/>
</dbReference>
<dbReference type="SMART" id="SM00382">
    <property type="entry name" value="AAA"/>
    <property type="match status" value="1"/>
</dbReference>
<dbReference type="Gene3D" id="1.20.1560.10">
    <property type="entry name" value="ABC transporter type 1, transmembrane domain"/>
    <property type="match status" value="1"/>
</dbReference>
<evidence type="ECO:0000256" key="2">
    <source>
        <dbReference type="ARBA" id="ARBA00022448"/>
    </source>
</evidence>
<dbReference type="GO" id="GO:0016887">
    <property type="term" value="F:ATP hydrolysis activity"/>
    <property type="evidence" value="ECO:0007669"/>
    <property type="project" value="InterPro"/>
</dbReference>
<dbReference type="PROSITE" id="PS50893">
    <property type="entry name" value="ABC_TRANSPORTER_2"/>
    <property type="match status" value="1"/>
</dbReference>
<dbReference type="SUPFAM" id="SSF90123">
    <property type="entry name" value="ABC transporter transmembrane region"/>
    <property type="match status" value="1"/>
</dbReference>
<dbReference type="AlphaFoldDB" id="B7K2L0"/>
<evidence type="ECO:0000256" key="4">
    <source>
        <dbReference type="ARBA" id="ARBA00022741"/>
    </source>
</evidence>
<proteinExistence type="predicted"/>
<dbReference type="InterPro" id="IPR027417">
    <property type="entry name" value="P-loop_NTPase"/>
</dbReference>
<feature type="transmembrane region" description="Helical" evidence="8">
    <location>
        <begin position="162"/>
        <end position="179"/>
    </location>
</feature>
<keyword evidence="12" id="KW-1185">Reference proteome</keyword>
<evidence type="ECO:0000256" key="3">
    <source>
        <dbReference type="ARBA" id="ARBA00022692"/>
    </source>
</evidence>
<dbReference type="InterPro" id="IPR036640">
    <property type="entry name" value="ABC1_TM_sf"/>
</dbReference>
<dbReference type="InterPro" id="IPR003593">
    <property type="entry name" value="AAA+_ATPase"/>
</dbReference>
<dbReference type="GO" id="GO:0005524">
    <property type="term" value="F:ATP binding"/>
    <property type="evidence" value="ECO:0007669"/>
    <property type="project" value="UniProtKB-KW"/>
</dbReference>
<evidence type="ECO:0000313" key="12">
    <source>
        <dbReference type="Proteomes" id="UP000008204"/>
    </source>
</evidence>
<evidence type="ECO:0000256" key="8">
    <source>
        <dbReference type="SAM" id="Phobius"/>
    </source>
</evidence>
<reference evidence="12" key="1">
    <citation type="journal article" date="2011" name="MBio">
        <title>Novel metabolic attributes of the genus Cyanothece, comprising a group of unicellular nitrogen-fixing Cyanobacteria.</title>
        <authorList>
            <person name="Bandyopadhyay A."/>
            <person name="Elvitigala T."/>
            <person name="Welsh E."/>
            <person name="Stockel J."/>
            <person name="Liberton M."/>
            <person name="Min H."/>
            <person name="Sherman L.A."/>
            <person name="Pakrasi H.B."/>
        </authorList>
    </citation>
    <scope>NUCLEOTIDE SEQUENCE [LARGE SCALE GENOMIC DNA]</scope>
    <source>
        <strain evidence="12">PCC 8801</strain>
    </source>
</reference>
<dbReference type="Pfam" id="PF00664">
    <property type="entry name" value="ABC_membrane"/>
    <property type="match status" value="1"/>
</dbReference>
<dbReference type="CDD" id="cd07346">
    <property type="entry name" value="ABC_6TM_exporters"/>
    <property type="match status" value="1"/>
</dbReference>
<dbReference type="STRING" id="41431.PCC8801_2392"/>
<keyword evidence="6 8" id="KW-1133">Transmembrane helix</keyword>
<protein>
    <submittedName>
        <fullName evidence="11">ABC transporter related</fullName>
    </submittedName>
</protein>
<comment type="subcellular location">
    <subcellularLocation>
        <location evidence="1">Cell membrane</location>
        <topology evidence="1">Multi-pass membrane protein</topology>
    </subcellularLocation>
</comment>
<dbReference type="SUPFAM" id="SSF52540">
    <property type="entry name" value="P-loop containing nucleoside triphosphate hydrolases"/>
    <property type="match status" value="1"/>
</dbReference>
<feature type="domain" description="ABC transporter" evidence="9">
    <location>
        <begin position="337"/>
        <end position="571"/>
    </location>
</feature>
<feature type="domain" description="ABC transmembrane type-1" evidence="10">
    <location>
        <begin position="24"/>
        <end position="303"/>
    </location>
</feature>
<dbReference type="InterPro" id="IPR003439">
    <property type="entry name" value="ABC_transporter-like_ATP-bd"/>
</dbReference>
<dbReference type="PROSITE" id="PS50929">
    <property type="entry name" value="ABC_TM1F"/>
    <property type="match status" value="1"/>
</dbReference>
<dbReference type="Pfam" id="PF00005">
    <property type="entry name" value="ABC_tran"/>
    <property type="match status" value="1"/>
</dbReference>
<keyword evidence="4" id="KW-0547">Nucleotide-binding</keyword>
<evidence type="ECO:0000256" key="1">
    <source>
        <dbReference type="ARBA" id="ARBA00004651"/>
    </source>
</evidence>
<feature type="transmembrane region" description="Helical" evidence="8">
    <location>
        <begin position="20"/>
        <end position="42"/>
    </location>
</feature>
<dbReference type="FunFam" id="3.40.50.300:FF:000287">
    <property type="entry name" value="Multidrug ABC transporter ATP-binding protein"/>
    <property type="match status" value="1"/>
</dbReference>
<sequence>MKTRSNWWQLLPYLYPQWQLIVKGLVCILGFVLVTLCLPFLAGQVSLYIGKGEVDKVAYWLGLGTLAFLIRGIFQYGQNIFMINAALTMVLNLRNSVYAHLHQLGLDYFETSKTGDLSYRLTEDIDRVGEIVDKLSHQFTSNVLQLIVIPAYMFYLNWELTLASIILAPLMGILISRFGEKLLLLSRRSQNQISNLSSLLTEVFSGIRVVKAFAAQDYEVKRFSQEAKQNRNARYRAEQLKAIQYPVVGFLEAISIMLLFLIGGWQISQGNLQSQEFVSYLAAVALLLHPIDLMTSNYNEFKQAEASVDRIFELMDCQPNILEKSQALTLPQVTGKVEYSHVSFAYQPGQPVLRDLCLLAEPGQIIALVGSSGAGKTTLVNLLPRFYDPQDGQIFIDGVDIKDVTLKSLRRQIGIVPQETTLFSGTIAQNIAYGQEELDFAAIEAAAKIANAHSFISQFPQGYHTWVGERGVNLSGGQRQRIAIARAVLLNPRIMILDEATSALDSESEALVQEALERAMENRTVFVIAHRLSTIRRADSILVLERGQVVESGTHSALLAKEGRYAQFYQQQYAQGKDAF</sequence>
<dbReference type="InterPro" id="IPR011527">
    <property type="entry name" value="ABC1_TM_dom"/>
</dbReference>
<feature type="transmembrane region" description="Helical" evidence="8">
    <location>
        <begin position="243"/>
        <end position="265"/>
    </location>
</feature>
<dbReference type="eggNOG" id="COG1132">
    <property type="taxonomic scope" value="Bacteria"/>
</dbReference>
<dbReference type="PROSITE" id="PS00211">
    <property type="entry name" value="ABC_TRANSPORTER_1"/>
    <property type="match status" value="1"/>
</dbReference>
<dbReference type="GO" id="GO:0015421">
    <property type="term" value="F:ABC-type oligopeptide transporter activity"/>
    <property type="evidence" value="ECO:0007669"/>
    <property type="project" value="TreeGrafter"/>
</dbReference>
<evidence type="ECO:0000259" key="9">
    <source>
        <dbReference type="PROSITE" id="PS50893"/>
    </source>
</evidence>
<dbReference type="OrthoDB" id="9762778at2"/>
<dbReference type="KEGG" id="cyp:PCC8801_2392"/>
<dbReference type="GO" id="GO:0005886">
    <property type="term" value="C:plasma membrane"/>
    <property type="evidence" value="ECO:0007669"/>
    <property type="project" value="UniProtKB-SubCell"/>
</dbReference>
<feature type="transmembrane region" description="Helical" evidence="8">
    <location>
        <begin position="57"/>
        <end position="74"/>
    </location>
</feature>
<evidence type="ECO:0000256" key="7">
    <source>
        <dbReference type="ARBA" id="ARBA00023136"/>
    </source>
</evidence>
<dbReference type="RefSeq" id="WP_012595671.1">
    <property type="nucleotide sequence ID" value="NC_011726.1"/>
</dbReference>